<proteinExistence type="predicted"/>
<keyword evidence="1" id="KW-0812">Transmembrane</keyword>
<keyword evidence="2" id="KW-1185">Reference proteome</keyword>
<keyword evidence="1" id="KW-0472">Membrane</keyword>
<name>A0A0N5BYP0_STREA</name>
<evidence type="ECO:0000313" key="3">
    <source>
        <dbReference type="WBParaSite" id="SPAL_0001089025.1"/>
    </source>
</evidence>
<reference evidence="3" key="1">
    <citation type="submission" date="2017-02" db="UniProtKB">
        <authorList>
            <consortium name="WormBaseParasite"/>
        </authorList>
    </citation>
    <scope>IDENTIFICATION</scope>
</reference>
<organism evidence="2 3">
    <name type="scientific">Strongyloides papillosus</name>
    <name type="common">Intestinal threadworm</name>
    <dbReference type="NCBI Taxonomy" id="174720"/>
    <lineage>
        <taxon>Eukaryota</taxon>
        <taxon>Metazoa</taxon>
        <taxon>Ecdysozoa</taxon>
        <taxon>Nematoda</taxon>
        <taxon>Chromadorea</taxon>
        <taxon>Rhabditida</taxon>
        <taxon>Tylenchina</taxon>
        <taxon>Panagrolaimomorpha</taxon>
        <taxon>Strongyloidoidea</taxon>
        <taxon>Strongyloididae</taxon>
        <taxon>Strongyloides</taxon>
    </lineage>
</organism>
<dbReference type="Gene3D" id="1.20.1070.10">
    <property type="entry name" value="Rhodopsin 7-helix transmembrane proteins"/>
    <property type="match status" value="1"/>
</dbReference>
<evidence type="ECO:0000256" key="1">
    <source>
        <dbReference type="SAM" id="Phobius"/>
    </source>
</evidence>
<accession>A0A0N5BYP0</accession>
<feature type="transmembrane region" description="Helical" evidence="1">
    <location>
        <begin position="6"/>
        <end position="27"/>
    </location>
</feature>
<feature type="transmembrane region" description="Helical" evidence="1">
    <location>
        <begin position="97"/>
        <end position="117"/>
    </location>
</feature>
<dbReference type="Proteomes" id="UP000046392">
    <property type="component" value="Unplaced"/>
</dbReference>
<feature type="transmembrane region" description="Helical" evidence="1">
    <location>
        <begin position="137"/>
        <end position="154"/>
    </location>
</feature>
<sequence length="180" mass="20881">MWIKRVYSPICFISLVGLILGHLISVINRYCATYHSITFKTFWTKKLCLRLIFLQYFIPIVIHSYNFFCEPKLVYIPSFDIYVFSFTDKWVSIVNNAILLGTSIISVIVTTILNIAIFCKYNQVISKTSKKEHSKRFLMLSYMAVSTICLVIFATEQLAILYFSSVSRIDGLIFISFTLF</sequence>
<protein>
    <submittedName>
        <fullName evidence="3">7TM_GPCR_Srx domain-containing protein</fullName>
    </submittedName>
</protein>
<evidence type="ECO:0000313" key="2">
    <source>
        <dbReference type="Proteomes" id="UP000046392"/>
    </source>
</evidence>
<keyword evidence="1" id="KW-1133">Transmembrane helix</keyword>
<dbReference type="InterPro" id="IPR019426">
    <property type="entry name" value="7TM_GPCR_serpentine_rcpt_Srv"/>
</dbReference>
<dbReference type="WBParaSite" id="SPAL_0001089025.1">
    <property type="protein sequence ID" value="SPAL_0001089025.1"/>
    <property type="gene ID" value="SPAL_0001089025"/>
</dbReference>
<feature type="transmembrane region" description="Helical" evidence="1">
    <location>
        <begin position="47"/>
        <end position="68"/>
    </location>
</feature>
<dbReference type="Pfam" id="PF10323">
    <property type="entry name" value="7TM_GPCR_Srv"/>
    <property type="match status" value="1"/>
</dbReference>
<dbReference type="AlphaFoldDB" id="A0A0N5BYP0"/>